<keyword evidence="7" id="KW-1185">Reference proteome</keyword>
<keyword evidence="3" id="KW-0804">Transcription</keyword>
<feature type="DNA-binding region" description="H-T-H motif" evidence="4">
    <location>
        <begin position="38"/>
        <end position="57"/>
    </location>
</feature>
<dbReference type="PANTHER" id="PTHR30055">
    <property type="entry name" value="HTH-TYPE TRANSCRIPTIONAL REGULATOR RUTR"/>
    <property type="match status" value="1"/>
</dbReference>
<organism evidence="6 7">
    <name type="scientific">Siculibacillus lacustris</name>
    <dbReference type="NCBI Taxonomy" id="1549641"/>
    <lineage>
        <taxon>Bacteria</taxon>
        <taxon>Pseudomonadati</taxon>
        <taxon>Pseudomonadota</taxon>
        <taxon>Alphaproteobacteria</taxon>
        <taxon>Hyphomicrobiales</taxon>
        <taxon>Ancalomicrobiaceae</taxon>
        <taxon>Siculibacillus</taxon>
    </lineage>
</organism>
<dbReference type="SUPFAM" id="SSF46689">
    <property type="entry name" value="Homeodomain-like"/>
    <property type="match status" value="1"/>
</dbReference>
<dbReference type="EMBL" id="SJFN01000010">
    <property type="protein sequence ID" value="TBW38757.1"/>
    <property type="molecule type" value="Genomic_DNA"/>
</dbReference>
<evidence type="ECO:0000256" key="4">
    <source>
        <dbReference type="PROSITE-ProRule" id="PRU00335"/>
    </source>
</evidence>
<evidence type="ECO:0000256" key="1">
    <source>
        <dbReference type="ARBA" id="ARBA00023015"/>
    </source>
</evidence>
<evidence type="ECO:0000313" key="7">
    <source>
        <dbReference type="Proteomes" id="UP000292781"/>
    </source>
</evidence>
<evidence type="ECO:0000256" key="3">
    <source>
        <dbReference type="ARBA" id="ARBA00023163"/>
    </source>
</evidence>
<dbReference type="GO" id="GO:0000976">
    <property type="term" value="F:transcription cis-regulatory region binding"/>
    <property type="evidence" value="ECO:0007669"/>
    <property type="project" value="TreeGrafter"/>
</dbReference>
<name>A0A4Q9VS31_9HYPH</name>
<reference evidence="6 7" key="1">
    <citation type="submission" date="2019-02" db="EMBL/GenBank/DDBJ databases">
        <title>Siculibacillus lacustris gen. nov., sp. nov., a new rosette-forming bacterium isolated from a freshwater crater lake (Lake St. Ana, Romania).</title>
        <authorList>
            <person name="Felfoldi T."/>
            <person name="Marton Z."/>
            <person name="Szabo A."/>
            <person name="Mentes A."/>
            <person name="Boka K."/>
            <person name="Marialigeti K."/>
            <person name="Mathe I."/>
            <person name="Koncz M."/>
            <person name="Schumann P."/>
            <person name="Toth E."/>
        </authorList>
    </citation>
    <scope>NUCLEOTIDE SEQUENCE [LARGE SCALE GENOMIC DNA]</scope>
    <source>
        <strain evidence="6 7">SA-279</strain>
    </source>
</reference>
<feature type="domain" description="HTH tetR-type" evidence="5">
    <location>
        <begin position="15"/>
        <end position="75"/>
    </location>
</feature>
<dbReference type="OrthoDB" id="3218408at2"/>
<protein>
    <submittedName>
        <fullName evidence="6">TetR/AcrR family transcriptional regulator</fullName>
    </submittedName>
</protein>
<dbReference type="Proteomes" id="UP000292781">
    <property type="component" value="Unassembled WGS sequence"/>
</dbReference>
<evidence type="ECO:0000256" key="2">
    <source>
        <dbReference type="ARBA" id="ARBA00023125"/>
    </source>
</evidence>
<comment type="caution">
    <text evidence="6">The sequence shown here is derived from an EMBL/GenBank/DDBJ whole genome shotgun (WGS) entry which is preliminary data.</text>
</comment>
<dbReference type="InterPro" id="IPR001647">
    <property type="entry name" value="HTH_TetR"/>
</dbReference>
<dbReference type="AlphaFoldDB" id="A0A4Q9VS31"/>
<dbReference type="Gene3D" id="1.10.357.10">
    <property type="entry name" value="Tetracycline Repressor, domain 2"/>
    <property type="match status" value="1"/>
</dbReference>
<proteinExistence type="predicted"/>
<accession>A0A4Q9VS31</accession>
<keyword evidence="2 4" id="KW-0238">DNA-binding</keyword>
<evidence type="ECO:0000259" key="5">
    <source>
        <dbReference type="PROSITE" id="PS50977"/>
    </source>
</evidence>
<dbReference type="Pfam" id="PF00440">
    <property type="entry name" value="TetR_N"/>
    <property type="match status" value="1"/>
</dbReference>
<evidence type="ECO:0000313" key="6">
    <source>
        <dbReference type="EMBL" id="TBW38757.1"/>
    </source>
</evidence>
<keyword evidence="1" id="KW-0805">Transcription regulation</keyword>
<sequence length="205" mass="23035">MFPSVSSSAESSRPALTRRAWIDEARRVLVDKGVGEIKIDALARRLAVTRGSFYWHFAARDDLLDALLDDWRDCALAPFARVVAEVRGRPERRLLAYFEVWLDTARYDPDHDAAVRDWARGSAAVDAAVRAVDGARIAGLATLFAELGCSAIEAEVRARIVYYHQVGYYALRIAEPDDLRRRLLPTYFRVLTGVDMPADDDPHNC</sequence>
<dbReference type="PANTHER" id="PTHR30055:SF234">
    <property type="entry name" value="HTH-TYPE TRANSCRIPTIONAL REGULATOR BETI"/>
    <property type="match status" value="1"/>
</dbReference>
<dbReference type="PRINTS" id="PR00455">
    <property type="entry name" value="HTHTETR"/>
</dbReference>
<dbReference type="InterPro" id="IPR009057">
    <property type="entry name" value="Homeodomain-like_sf"/>
</dbReference>
<dbReference type="GO" id="GO:0003700">
    <property type="term" value="F:DNA-binding transcription factor activity"/>
    <property type="evidence" value="ECO:0007669"/>
    <property type="project" value="TreeGrafter"/>
</dbReference>
<dbReference type="InterPro" id="IPR050109">
    <property type="entry name" value="HTH-type_TetR-like_transc_reg"/>
</dbReference>
<gene>
    <name evidence="6" type="ORF">EYW49_08685</name>
</gene>
<dbReference type="PROSITE" id="PS50977">
    <property type="entry name" value="HTH_TETR_2"/>
    <property type="match status" value="1"/>
</dbReference>